<evidence type="ECO:0000313" key="2">
    <source>
        <dbReference type="EMBL" id="GER56061.1"/>
    </source>
</evidence>
<feature type="compositionally biased region" description="Low complexity" evidence="1">
    <location>
        <begin position="57"/>
        <end position="67"/>
    </location>
</feature>
<feature type="region of interest" description="Disordered" evidence="1">
    <location>
        <begin position="37"/>
        <end position="81"/>
    </location>
</feature>
<dbReference type="AlphaFoldDB" id="A0A5A7RFV7"/>
<keyword evidence="2" id="KW-0645">Protease</keyword>
<reference evidence="3" key="1">
    <citation type="journal article" date="2019" name="Curr. Biol.">
        <title>Genome Sequence of Striga asiatica Provides Insight into the Evolution of Plant Parasitism.</title>
        <authorList>
            <person name="Yoshida S."/>
            <person name="Kim S."/>
            <person name="Wafula E.K."/>
            <person name="Tanskanen J."/>
            <person name="Kim Y.M."/>
            <person name="Honaas L."/>
            <person name="Yang Z."/>
            <person name="Spallek T."/>
            <person name="Conn C.E."/>
            <person name="Ichihashi Y."/>
            <person name="Cheong K."/>
            <person name="Cui S."/>
            <person name="Der J.P."/>
            <person name="Gundlach H."/>
            <person name="Jiao Y."/>
            <person name="Hori C."/>
            <person name="Ishida J.K."/>
            <person name="Kasahara H."/>
            <person name="Kiba T."/>
            <person name="Kim M.S."/>
            <person name="Koo N."/>
            <person name="Laohavisit A."/>
            <person name="Lee Y.H."/>
            <person name="Lumba S."/>
            <person name="McCourt P."/>
            <person name="Mortimer J.C."/>
            <person name="Mutuku J.M."/>
            <person name="Nomura T."/>
            <person name="Sasaki-Sekimoto Y."/>
            <person name="Seto Y."/>
            <person name="Wang Y."/>
            <person name="Wakatake T."/>
            <person name="Sakakibara H."/>
            <person name="Demura T."/>
            <person name="Yamaguchi S."/>
            <person name="Yoneyama K."/>
            <person name="Manabe R.I."/>
            <person name="Nelson D.C."/>
            <person name="Schulman A.H."/>
            <person name="Timko M.P."/>
            <person name="dePamphilis C.W."/>
            <person name="Choi D."/>
            <person name="Shirasu K."/>
        </authorList>
    </citation>
    <scope>NUCLEOTIDE SEQUENCE [LARGE SCALE GENOMIC DNA]</scope>
    <source>
        <strain evidence="3">cv. UVA1</strain>
    </source>
</reference>
<dbReference type="Proteomes" id="UP000325081">
    <property type="component" value="Unassembled WGS sequence"/>
</dbReference>
<protein>
    <submittedName>
        <fullName evidence="2">ATP-dependent caseinolytic (Clp)protease/crotonase family protein</fullName>
    </submittedName>
</protein>
<dbReference type="GO" id="GO:0008233">
    <property type="term" value="F:peptidase activity"/>
    <property type="evidence" value="ECO:0007669"/>
    <property type="project" value="UniProtKB-KW"/>
</dbReference>
<sequence length="104" mass="11560">MDEGYDLMKGVLEFFLAEEVMLRSNECFKKETLSFTREEVATSKADDPTVLEDCEESSSSSSSSVKEAISEPSKEGSFDNPRFGDELELFFSFSTGSKLIDKTG</sequence>
<keyword evidence="2" id="KW-0378">Hydrolase</keyword>
<organism evidence="2 3">
    <name type="scientific">Striga asiatica</name>
    <name type="common">Asiatic witchweed</name>
    <name type="synonym">Buchnera asiatica</name>
    <dbReference type="NCBI Taxonomy" id="4170"/>
    <lineage>
        <taxon>Eukaryota</taxon>
        <taxon>Viridiplantae</taxon>
        <taxon>Streptophyta</taxon>
        <taxon>Embryophyta</taxon>
        <taxon>Tracheophyta</taxon>
        <taxon>Spermatophyta</taxon>
        <taxon>Magnoliopsida</taxon>
        <taxon>eudicotyledons</taxon>
        <taxon>Gunneridae</taxon>
        <taxon>Pentapetalae</taxon>
        <taxon>asterids</taxon>
        <taxon>lamiids</taxon>
        <taxon>Lamiales</taxon>
        <taxon>Orobanchaceae</taxon>
        <taxon>Buchnereae</taxon>
        <taxon>Striga</taxon>
    </lineage>
</organism>
<gene>
    <name evidence="2" type="ORF">STAS_33776</name>
</gene>
<accession>A0A5A7RFV7</accession>
<keyword evidence="3" id="KW-1185">Reference proteome</keyword>
<evidence type="ECO:0000313" key="3">
    <source>
        <dbReference type="Proteomes" id="UP000325081"/>
    </source>
</evidence>
<evidence type="ECO:0000256" key="1">
    <source>
        <dbReference type="SAM" id="MobiDB-lite"/>
    </source>
</evidence>
<feature type="compositionally biased region" description="Basic and acidic residues" evidence="1">
    <location>
        <begin position="37"/>
        <end position="47"/>
    </location>
</feature>
<feature type="compositionally biased region" description="Basic and acidic residues" evidence="1">
    <location>
        <begin position="68"/>
        <end position="81"/>
    </location>
</feature>
<name>A0A5A7RFV7_STRAF</name>
<proteinExistence type="predicted"/>
<dbReference type="GO" id="GO:0006508">
    <property type="term" value="P:proteolysis"/>
    <property type="evidence" value="ECO:0007669"/>
    <property type="project" value="UniProtKB-KW"/>
</dbReference>
<comment type="caution">
    <text evidence="2">The sequence shown here is derived from an EMBL/GenBank/DDBJ whole genome shotgun (WGS) entry which is preliminary data.</text>
</comment>
<dbReference type="EMBL" id="BKCP01012403">
    <property type="protein sequence ID" value="GER56061.1"/>
    <property type="molecule type" value="Genomic_DNA"/>
</dbReference>